<name>A0A5B8XNX5_9DELT</name>
<dbReference type="InterPro" id="IPR006311">
    <property type="entry name" value="TAT_signal"/>
</dbReference>
<protein>
    <submittedName>
        <fullName evidence="2">DUF1552 domain-containing protein</fullName>
    </submittedName>
</protein>
<dbReference type="AlphaFoldDB" id="A0A5B8XNX5"/>
<feature type="region of interest" description="Disordered" evidence="1">
    <location>
        <begin position="474"/>
        <end position="494"/>
    </location>
</feature>
<organism evidence="2 3">
    <name type="scientific">Microvenator marinus</name>
    <dbReference type="NCBI Taxonomy" id="2600177"/>
    <lineage>
        <taxon>Bacteria</taxon>
        <taxon>Deltaproteobacteria</taxon>
        <taxon>Bradymonadales</taxon>
        <taxon>Microvenatoraceae</taxon>
        <taxon>Microvenator</taxon>
    </lineage>
</organism>
<dbReference type="Proteomes" id="UP000321595">
    <property type="component" value="Chromosome"/>
</dbReference>
<gene>
    <name evidence="2" type="ORF">FRD01_10130</name>
</gene>
<accession>A0A5B8XNX5</accession>
<dbReference type="OrthoDB" id="5482270at2"/>
<dbReference type="EMBL" id="CP042467">
    <property type="protein sequence ID" value="QED27592.1"/>
    <property type="molecule type" value="Genomic_DNA"/>
</dbReference>
<evidence type="ECO:0000313" key="3">
    <source>
        <dbReference type="Proteomes" id="UP000321595"/>
    </source>
</evidence>
<reference evidence="2 3" key="1">
    <citation type="submission" date="2019-08" db="EMBL/GenBank/DDBJ databases">
        <authorList>
            <person name="Liang Q."/>
        </authorList>
    </citation>
    <scope>NUCLEOTIDE SEQUENCE [LARGE SCALE GENOMIC DNA]</scope>
    <source>
        <strain evidence="2 3">V1718</strain>
    </source>
</reference>
<dbReference type="InterPro" id="IPR011447">
    <property type="entry name" value="DUF1552"/>
</dbReference>
<evidence type="ECO:0000313" key="2">
    <source>
        <dbReference type="EMBL" id="QED27592.1"/>
    </source>
</evidence>
<dbReference type="PROSITE" id="PS51318">
    <property type="entry name" value="TAT"/>
    <property type="match status" value="1"/>
</dbReference>
<dbReference type="RefSeq" id="WP_146959277.1">
    <property type="nucleotide sequence ID" value="NZ_CP042467.1"/>
</dbReference>
<dbReference type="KEGG" id="bbae:FRD01_10130"/>
<sequence length="494" mass="54629">MKRVMHRRNFLKGAFGVTMALPFLDLFEAKRAMAQDMVKPKFFVAMRSGNGVAQAAGSEPEKFWPMERGQLTREMMQRLDNAGDLRSTGELADYYDKLLIVDGTKFSFPGNGCGHSGGGNQCLTATPPSATPSGNRSLATGESLDNYIQRMLVPGDPEPLTLASGRSSSYLDEVLSYREPAPGETNGRLRAAQRSPWDVYLSLFGSPSDQGNEYLENQIAMKRKSVNDLLREQLQDLRRRPGMSQADINRLQLHQDSIRDLEVRMLACHLPEQQWATLENAHNMELHRDPAEVEEITKMFMDVIALAFACDLKRAVTLQIGNGNDQTTYNINGPEYPFHWISHRIQGDGASGSAPSIENAANLHYQIDRLHAQWFKYLLDQLSGYTTDSGTLLDDCVAMWTNDLANGVGHGYRNIPYVLAGSAGGYLRTGHYIDARDTGNRDSDNWVPHNQLFNTIINAVGVGEAAGQPVEDFGHKGGEGHNQPRGGEIPGMIA</sequence>
<evidence type="ECO:0000256" key="1">
    <source>
        <dbReference type="SAM" id="MobiDB-lite"/>
    </source>
</evidence>
<keyword evidence="3" id="KW-1185">Reference proteome</keyword>
<proteinExistence type="predicted"/>
<dbReference type="Pfam" id="PF07586">
    <property type="entry name" value="HXXSHH"/>
    <property type="match status" value="1"/>
</dbReference>